<dbReference type="InterPro" id="IPR036465">
    <property type="entry name" value="vWFA_dom_sf"/>
</dbReference>
<dbReference type="Gene3D" id="3.40.50.410">
    <property type="entry name" value="von Willebrand factor, type A domain"/>
    <property type="match status" value="1"/>
</dbReference>
<evidence type="ECO:0000259" key="1">
    <source>
        <dbReference type="PROSITE" id="PS50234"/>
    </source>
</evidence>
<evidence type="ECO:0000313" key="3">
    <source>
        <dbReference type="Proteomes" id="UP001228504"/>
    </source>
</evidence>
<keyword evidence="3" id="KW-1185">Reference proteome</keyword>
<dbReference type="EMBL" id="JAUSUF010000008">
    <property type="protein sequence ID" value="MDQ0150276.1"/>
    <property type="molecule type" value="Genomic_DNA"/>
</dbReference>
<comment type="caution">
    <text evidence="2">The sequence shown here is derived from an EMBL/GenBank/DDBJ whole genome shotgun (WGS) entry which is preliminary data.</text>
</comment>
<dbReference type="SUPFAM" id="SSF53300">
    <property type="entry name" value="vWA-like"/>
    <property type="match status" value="1"/>
</dbReference>
<dbReference type="Pfam" id="PF13519">
    <property type="entry name" value="VWA_2"/>
    <property type="match status" value="2"/>
</dbReference>
<accession>A0ABT9UVB9</accession>
<evidence type="ECO:0000313" key="2">
    <source>
        <dbReference type="EMBL" id="MDQ0150276.1"/>
    </source>
</evidence>
<proteinExistence type="predicted"/>
<dbReference type="Proteomes" id="UP001228504">
    <property type="component" value="Unassembled WGS sequence"/>
</dbReference>
<protein>
    <submittedName>
        <fullName evidence="2">Uncharacterized protein YegL</fullName>
    </submittedName>
</protein>
<reference evidence="2 3" key="1">
    <citation type="submission" date="2023-07" db="EMBL/GenBank/DDBJ databases">
        <title>Genomic Encyclopedia of Type Strains, Phase IV (KMG-IV): sequencing the most valuable type-strain genomes for metagenomic binning, comparative biology and taxonomic classification.</title>
        <authorList>
            <person name="Goeker M."/>
        </authorList>
    </citation>
    <scope>NUCLEOTIDE SEQUENCE [LARGE SCALE GENOMIC DNA]</scope>
    <source>
        <strain evidence="2 3">DSM 20694</strain>
    </source>
</reference>
<sequence>MKRKKKIRNSFLILIGIIFLTAGINFKVFASNENEKNIRTSNNDLLEISKTAKAIHNERSDQLKDRSYNIDLNVKAKEEALKNQKPKDIILVLDQSGSMRHPNSGEKKPIDSLKESVKNFSDGVLKNPKNQISIITFSNNYKEINNVKKINEDGVLSIGEIDYKGKKHTIYITKLLSSSSNRYSIYEEYSGYIFIGNKKKISSIERVIDYSYGSDKYYLTIGNDEDSNIIQDFTNNIKVINSKIDSIQEGGGTNTQSALNKVEEQLKASKNDGREKYVIVFTDGLPNMLVDFSMHDWEYMNSKYKKYLKSIGITNISQYYIYKTIETYRNIENLNKDVHFISLGFKSRDSEAFNGEKYGPENFLRSIQNYNNEIEPNCNGLIYIKDPNDIQKIYDKISNEITSVTDNATITDIVPDGFEIVKGSEQPKGAIIENNKITWIKQSIGLNNTKYTFNIKAKDTNFGTENLISDKNTVENPKVNISKDKDMMTNTEATVNYTYNLDNSKHTQTFNVPYVQVPNRGKLNLIDNPRTYYYGEKIKLKDLIKKLNIKYGPEDGYTYIWSDNHGHSITLNNEKKNAKVGNTFDKNSIDKDSITLTDDTTFTLEIKGESKYDNDGKAILDLKDSVNIKVINPKVTIVKKVDGESNSNNVFSFKVTGNNNTWNLDIKQNSTFTLNNLKKGTYTLSEINSQGYKLESIKINGKEVNLNNLSFSIDDENANIQIEIVNKKLPKSNYYNNTQVIKNEF</sequence>
<dbReference type="CDD" id="cd00198">
    <property type="entry name" value="vWFA"/>
    <property type="match status" value="1"/>
</dbReference>
<dbReference type="RefSeq" id="WP_307486867.1">
    <property type="nucleotide sequence ID" value="NZ_JAUSUF010000008.1"/>
</dbReference>
<feature type="domain" description="VWFA" evidence="1">
    <location>
        <begin position="88"/>
        <end position="397"/>
    </location>
</feature>
<dbReference type="PROSITE" id="PS50234">
    <property type="entry name" value="VWFA"/>
    <property type="match status" value="1"/>
</dbReference>
<dbReference type="InterPro" id="IPR002035">
    <property type="entry name" value="VWF_A"/>
</dbReference>
<name>A0ABT9UVB9_9FIRM</name>
<gene>
    <name evidence="2" type="ORF">J2S18_002219</name>
</gene>
<organism evidence="2 3">
    <name type="scientific">Eubacterium multiforme</name>
    <dbReference type="NCBI Taxonomy" id="83339"/>
    <lineage>
        <taxon>Bacteria</taxon>
        <taxon>Bacillati</taxon>
        <taxon>Bacillota</taxon>
        <taxon>Clostridia</taxon>
        <taxon>Eubacteriales</taxon>
        <taxon>Eubacteriaceae</taxon>
        <taxon>Eubacterium</taxon>
    </lineage>
</organism>
<dbReference type="SMART" id="SM00327">
    <property type="entry name" value="VWA"/>
    <property type="match status" value="1"/>
</dbReference>